<dbReference type="Gene3D" id="3.40.50.620">
    <property type="entry name" value="HUPs"/>
    <property type="match status" value="1"/>
</dbReference>
<evidence type="ECO:0000256" key="4">
    <source>
        <dbReference type="ARBA" id="ARBA00022692"/>
    </source>
</evidence>
<dbReference type="Proteomes" id="UP000005150">
    <property type="component" value="Unassembled WGS sequence"/>
</dbReference>
<keyword evidence="5 8" id="KW-1133">Transmembrane helix</keyword>
<dbReference type="AlphaFoldDB" id="I8YWT9"/>
<gene>
    <name evidence="10" type="ORF">HMPREF1071_01189</name>
</gene>
<organism evidence="10 11">
    <name type="scientific">Bacteroides salyersiae CL02T12C01</name>
    <dbReference type="NCBI Taxonomy" id="997887"/>
    <lineage>
        <taxon>Bacteria</taxon>
        <taxon>Pseudomonadati</taxon>
        <taxon>Bacteroidota</taxon>
        <taxon>Bacteroidia</taxon>
        <taxon>Bacteroidales</taxon>
        <taxon>Bacteroidaceae</taxon>
        <taxon>Bacteroides</taxon>
    </lineage>
</organism>
<dbReference type="InterPro" id="IPR014729">
    <property type="entry name" value="Rossmann-like_a/b/a_fold"/>
</dbReference>
<proteinExistence type="predicted"/>
<protein>
    <recommendedName>
        <fullName evidence="9">Cation/H+ exchanger transmembrane domain-containing protein</fullName>
    </recommendedName>
</protein>
<dbReference type="Gene3D" id="1.20.1530.20">
    <property type="match status" value="1"/>
</dbReference>
<dbReference type="RefSeq" id="WP_007479049.1">
    <property type="nucleotide sequence ID" value="NZ_JH724307.1"/>
</dbReference>
<keyword evidence="11" id="KW-1185">Reference proteome</keyword>
<feature type="transmembrane region" description="Helical" evidence="8">
    <location>
        <begin position="337"/>
        <end position="360"/>
    </location>
</feature>
<dbReference type="OrthoDB" id="9793589at2"/>
<feature type="transmembrane region" description="Helical" evidence="8">
    <location>
        <begin position="121"/>
        <end position="143"/>
    </location>
</feature>
<evidence type="ECO:0000256" key="6">
    <source>
        <dbReference type="ARBA" id="ARBA00023065"/>
    </source>
</evidence>
<feature type="transmembrane region" description="Helical" evidence="8">
    <location>
        <begin position="372"/>
        <end position="390"/>
    </location>
</feature>
<dbReference type="InterPro" id="IPR038770">
    <property type="entry name" value="Na+/solute_symporter_sf"/>
</dbReference>
<reference evidence="10 11" key="1">
    <citation type="submission" date="2012-02" db="EMBL/GenBank/DDBJ databases">
        <title>The Genome Sequence of Bacteroides salyersiae CL02T12C01.</title>
        <authorList>
            <consortium name="The Broad Institute Genome Sequencing Platform"/>
            <person name="Earl A."/>
            <person name="Ward D."/>
            <person name="Feldgarden M."/>
            <person name="Gevers D."/>
            <person name="Zitomersky N.L."/>
            <person name="Coyne M.J."/>
            <person name="Comstock L.E."/>
            <person name="Young S.K."/>
            <person name="Zeng Q."/>
            <person name="Gargeya S."/>
            <person name="Fitzgerald M."/>
            <person name="Haas B."/>
            <person name="Abouelleil A."/>
            <person name="Alvarado L."/>
            <person name="Arachchi H.M."/>
            <person name="Berlin A."/>
            <person name="Chapman S.B."/>
            <person name="Gearin G."/>
            <person name="Goldberg J."/>
            <person name="Griggs A."/>
            <person name="Gujja S."/>
            <person name="Hansen M."/>
            <person name="Heiman D."/>
            <person name="Howarth C."/>
            <person name="Larimer J."/>
            <person name="Lui A."/>
            <person name="MacDonald P.J.P."/>
            <person name="McCowen C."/>
            <person name="Montmayeur A."/>
            <person name="Murphy C."/>
            <person name="Neiman D."/>
            <person name="Pearson M."/>
            <person name="Priest M."/>
            <person name="Roberts A."/>
            <person name="Saif S."/>
            <person name="Shea T."/>
            <person name="Sisk P."/>
            <person name="Stolte C."/>
            <person name="Sykes S."/>
            <person name="Wortman J."/>
            <person name="Nusbaum C."/>
            <person name="Birren B."/>
        </authorList>
    </citation>
    <scope>NUCLEOTIDE SEQUENCE [LARGE SCALE GENOMIC DNA]</scope>
    <source>
        <strain evidence="10 11">CL02T12C01</strain>
    </source>
</reference>
<evidence type="ECO:0000256" key="5">
    <source>
        <dbReference type="ARBA" id="ARBA00022989"/>
    </source>
</evidence>
<feature type="transmembrane region" description="Helical" evidence="8">
    <location>
        <begin position="155"/>
        <end position="176"/>
    </location>
</feature>
<feature type="domain" description="Cation/H+ exchanger transmembrane" evidence="9">
    <location>
        <begin position="24"/>
        <end position="392"/>
    </location>
</feature>
<feature type="transmembrane region" description="Helical" evidence="8">
    <location>
        <begin position="41"/>
        <end position="61"/>
    </location>
</feature>
<evidence type="ECO:0000313" key="11">
    <source>
        <dbReference type="Proteomes" id="UP000005150"/>
    </source>
</evidence>
<dbReference type="GO" id="GO:0016020">
    <property type="term" value="C:membrane"/>
    <property type="evidence" value="ECO:0007669"/>
    <property type="project" value="UniProtKB-SubCell"/>
</dbReference>
<sequence>MEWLDFDFNLPITDPTWIFLLVLLIILFAPMVLGRLRIPHIIGMILAGVVIGEHGFNILARDSSFELFGKVGLYYIMFLAGLEMNMGDFKKNRGKAVVLGLLAFVIPMALGFITNMTVLKYGFITSVLLASMYASHTLVAYPIVIRYGVSRHRSVSIAVGGTAVTDTLTLLVLAVIGGLFKGESSEMFWLWLVVKVIFLGFLIIFFFPRIGRWFFRKYDDNVMQFIFVLAMVFLGAGLMEFVGMEGILGAFLAGLVLNRLIPHVSPLMNHLEFVGNALFIPYFLIGVGMLIDIKILFGHGDALKVAVVMTTVALASKWIASWLTQKIYKMKAIERELMFGLSNAQAAATLAAVLVGYNIILPSGERLLNEDVLNGTIVLILFTCIISSFATERAARKLAMNEAQLDAEDKKNIPEKILIPVANPETIEELINLSLVIRDSKQRNNLMALNVINDNSSSEQSESRGKRNLERAAMIAASADVSLTQISRYDLNIASGIIHTAKEYEVTDVIIGLHRKVNIVDSFFGNLADSLLKGLHREVMIAKFLMPVNTLRRIIIAVPPKAEYEAGFQKWVGHFCRMASILGCRAHFFANEQTLGYLQQLVKNKYGLTMTDFSHLDDWDDLLLLTGQVNYDHLLVIISARRGSISYDTAFEKLPAQLGKYFSNNSLIILYPDQLGEPQEALSFSNPRGSNESQHYEKVGKWFYKWLKKS</sequence>
<dbReference type="PANTHER" id="PTHR43562">
    <property type="entry name" value="NAPA-TYPE SODIUM/HYDROGEN ANTIPORTER"/>
    <property type="match status" value="1"/>
</dbReference>
<keyword evidence="3" id="KW-0050">Antiport</keyword>
<dbReference type="PANTHER" id="PTHR43562:SF4">
    <property type="entry name" value="NA(+)_H(+) ANTIPORTER NHAS5"/>
    <property type="match status" value="1"/>
</dbReference>
<keyword evidence="6" id="KW-0406">Ion transport</keyword>
<name>I8YWT9_9BACE</name>
<feature type="transmembrane region" description="Helical" evidence="8">
    <location>
        <begin position="96"/>
        <end position="115"/>
    </location>
</feature>
<dbReference type="GO" id="GO:1902600">
    <property type="term" value="P:proton transmembrane transport"/>
    <property type="evidence" value="ECO:0007669"/>
    <property type="project" value="InterPro"/>
</dbReference>
<keyword evidence="2" id="KW-0813">Transport</keyword>
<dbReference type="GO" id="GO:0015297">
    <property type="term" value="F:antiporter activity"/>
    <property type="evidence" value="ECO:0007669"/>
    <property type="project" value="UniProtKB-KW"/>
</dbReference>
<dbReference type="InterPro" id="IPR006153">
    <property type="entry name" value="Cation/H_exchanger_TM"/>
</dbReference>
<evidence type="ECO:0000256" key="2">
    <source>
        <dbReference type="ARBA" id="ARBA00022448"/>
    </source>
</evidence>
<evidence type="ECO:0000256" key="7">
    <source>
        <dbReference type="ARBA" id="ARBA00023136"/>
    </source>
</evidence>
<dbReference type="EMBL" id="AGXV01000015">
    <property type="protein sequence ID" value="EIY67615.1"/>
    <property type="molecule type" value="Genomic_DNA"/>
</dbReference>
<dbReference type="PATRIC" id="fig|997887.3.peg.1255"/>
<keyword evidence="4 8" id="KW-0812">Transmembrane</keyword>
<comment type="subcellular location">
    <subcellularLocation>
        <location evidence="1">Membrane</location>
        <topology evidence="1">Multi-pass membrane protein</topology>
    </subcellularLocation>
</comment>
<evidence type="ECO:0000313" key="10">
    <source>
        <dbReference type="EMBL" id="EIY67615.1"/>
    </source>
</evidence>
<keyword evidence="7 8" id="KW-0472">Membrane</keyword>
<feature type="transmembrane region" description="Helical" evidence="8">
    <location>
        <begin position="188"/>
        <end position="210"/>
    </location>
</feature>
<feature type="transmembrane region" description="Helical" evidence="8">
    <location>
        <begin position="222"/>
        <end position="238"/>
    </location>
</feature>
<feature type="transmembrane region" description="Helical" evidence="8">
    <location>
        <begin position="303"/>
        <end position="325"/>
    </location>
</feature>
<evidence type="ECO:0000259" key="9">
    <source>
        <dbReference type="Pfam" id="PF00999"/>
    </source>
</evidence>
<feature type="transmembrane region" description="Helical" evidence="8">
    <location>
        <begin position="67"/>
        <end position="84"/>
    </location>
</feature>
<dbReference type="HOGENOM" id="CLU_017738_0_0_10"/>
<dbReference type="Pfam" id="PF00999">
    <property type="entry name" value="Na_H_Exchanger"/>
    <property type="match status" value="1"/>
</dbReference>
<feature type="transmembrane region" description="Helical" evidence="8">
    <location>
        <begin position="273"/>
        <end position="297"/>
    </location>
</feature>
<dbReference type="SUPFAM" id="SSF52402">
    <property type="entry name" value="Adenine nucleotide alpha hydrolases-like"/>
    <property type="match status" value="1"/>
</dbReference>
<comment type="caution">
    <text evidence="10">The sequence shown here is derived from an EMBL/GenBank/DDBJ whole genome shotgun (WGS) entry which is preliminary data.</text>
</comment>
<evidence type="ECO:0000256" key="3">
    <source>
        <dbReference type="ARBA" id="ARBA00022449"/>
    </source>
</evidence>
<evidence type="ECO:0000256" key="1">
    <source>
        <dbReference type="ARBA" id="ARBA00004141"/>
    </source>
</evidence>
<evidence type="ECO:0000256" key="8">
    <source>
        <dbReference type="SAM" id="Phobius"/>
    </source>
</evidence>
<accession>I8YWT9</accession>
<feature type="transmembrane region" description="Helical" evidence="8">
    <location>
        <begin position="16"/>
        <end position="34"/>
    </location>
</feature>